<dbReference type="PROSITE" id="PS50164">
    <property type="entry name" value="GIY_YIG"/>
    <property type="match status" value="1"/>
</dbReference>
<dbReference type="Proteomes" id="UP000652231">
    <property type="component" value="Unassembled WGS sequence"/>
</dbReference>
<dbReference type="Gene3D" id="3.40.1440.10">
    <property type="entry name" value="GIY-YIG endonuclease"/>
    <property type="match status" value="1"/>
</dbReference>
<proteinExistence type="predicted"/>
<name>A0A8J2YBA1_9FLAO</name>
<feature type="domain" description="GIY-YIG" evidence="1">
    <location>
        <begin position="2"/>
        <end position="78"/>
    </location>
</feature>
<evidence type="ECO:0000259" key="1">
    <source>
        <dbReference type="PROSITE" id="PS50164"/>
    </source>
</evidence>
<dbReference type="InterPro" id="IPR000305">
    <property type="entry name" value="GIY-YIG_endonuc"/>
</dbReference>
<dbReference type="Pfam" id="PF01541">
    <property type="entry name" value="GIY-YIG"/>
    <property type="match status" value="1"/>
</dbReference>
<reference evidence="2" key="1">
    <citation type="journal article" date="2014" name="Int. J. Syst. Evol. Microbiol.">
        <title>Complete genome sequence of Corynebacterium casei LMG S-19264T (=DSM 44701T), isolated from a smear-ripened cheese.</title>
        <authorList>
            <consortium name="US DOE Joint Genome Institute (JGI-PGF)"/>
            <person name="Walter F."/>
            <person name="Albersmeier A."/>
            <person name="Kalinowski J."/>
            <person name="Ruckert C."/>
        </authorList>
    </citation>
    <scope>NUCLEOTIDE SEQUENCE</scope>
    <source>
        <strain evidence="2">CGMCC 1.12924</strain>
    </source>
</reference>
<organism evidence="2 3">
    <name type="scientific">Planktosalinus lacus</name>
    <dbReference type="NCBI Taxonomy" id="1526573"/>
    <lineage>
        <taxon>Bacteria</taxon>
        <taxon>Pseudomonadati</taxon>
        <taxon>Bacteroidota</taxon>
        <taxon>Flavobacteriia</taxon>
        <taxon>Flavobacteriales</taxon>
        <taxon>Flavobacteriaceae</taxon>
        <taxon>Planktosalinus</taxon>
    </lineage>
</organism>
<comment type="caution">
    <text evidence="2">The sequence shown here is derived from an EMBL/GenBank/DDBJ whole genome shotgun (WGS) entry which is preliminary data.</text>
</comment>
<keyword evidence="3" id="KW-1185">Reference proteome</keyword>
<gene>
    <name evidence="2" type="ORF">GCM10011312_21340</name>
</gene>
<evidence type="ECO:0000313" key="3">
    <source>
        <dbReference type="Proteomes" id="UP000652231"/>
    </source>
</evidence>
<sequence>MNEFVTYVLYSIKFDKIYIGYSSSLIQRFYSHNTFSNKGYTVKFRPWIVVYVEFFSIKKEAMKKEKFLKSGIGRKIISEKVLPFYKNR</sequence>
<dbReference type="SUPFAM" id="SSF82771">
    <property type="entry name" value="GIY-YIG endonuclease"/>
    <property type="match status" value="1"/>
</dbReference>
<dbReference type="EMBL" id="BMGK01000008">
    <property type="protein sequence ID" value="GGD97480.1"/>
    <property type="molecule type" value="Genomic_DNA"/>
</dbReference>
<evidence type="ECO:0000313" key="2">
    <source>
        <dbReference type="EMBL" id="GGD97480.1"/>
    </source>
</evidence>
<dbReference type="AlphaFoldDB" id="A0A8J2YBA1"/>
<dbReference type="InterPro" id="IPR035901">
    <property type="entry name" value="GIY-YIG_endonuc_sf"/>
</dbReference>
<reference evidence="2" key="2">
    <citation type="submission" date="2020-09" db="EMBL/GenBank/DDBJ databases">
        <authorList>
            <person name="Sun Q."/>
            <person name="Zhou Y."/>
        </authorList>
    </citation>
    <scope>NUCLEOTIDE SEQUENCE</scope>
    <source>
        <strain evidence="2">CGMCC 1.12924</strain>
    </source>
</reference>
<accession>A0A8J2YBA1</accession>
<protein>
    <recommendedName>
        <fullName evidence="1">GIY-YIG domain-containing protein</fullName>
    </recommendedName>
</protein>